<name>A0A1W6LNJ4_9BACT</name>
<evidence type="ECO:0000313" key="3">
    <source>
        <dbReference type="Proteomes" id="UP000193334"/>
    </source>
</evidence>
<evidence type="ECO:0000259" key="1">
    <source>
        <dbReference type="Pfam" id="PF01797"/>
    </source>
</evidence>
<dbReference type="EMBL" id="CP021023">
    <property type="protein sequence ID" value="ARN57316.1"/>
    <property type="molecule type" value="Genomic_DNA"/>
</dbReference>
<evidence type="ECO:0000313" key="2">
    <source>
        <dbReference type="EMBL" id="ARN57316.1"/>
    </source>
</evidence>
<dbReference type="GO" id="GO:0004803">
    <property type="term" value="F:transposase activity"/>
    <property type="evidence" value="ECO:0007669"/>
    <property type="project" value="InterPro"/>
</dbReference>
<accession>A0A1W6LNJ4</accession>
<feature type="domain" description="Transposase IS200-like" evidence="1">
    <location>
        <begin position="60"/>
        <end position="138"/>
    </location>
</feature>
<organism evidence="2 3">
    <name type="scientific">Sedimentisphaera salicampi</name>
    <dbReference type="NCBI Taxonomy" id="1941349"/>
    <lineage>
        <taxon>Bacteria</taxon>
        <taxon>Pseudomonadati</taxon>
        <taxon>Planctomycetota</taxon>
        <taxon>Phycisphaerae</taxon>
        <taxon>Sedimentisphaerales</taxon>
        <taxon>Sedimentisphaeraceae</taxon>
        <taxon>Sedimentisphaera</taxon>
    </lineage>
</organism>
<keyword evidence="3" id="KW-1185">Reference proteome</keyword>
<dbReference type="Proteomes" id="UP000193334">
    <property type="component" value="Chromosome"/>
</dbReference>
<gene>
    <name evidence="2" type="ORF">STSP1_01720</name>
</gene>
<dbReference type="GO" id="GO:0006313">
    <property type="term" value="P:DNA transposition"/>
    <property type="evidence" value="ECO:0007669"/>
    <property type="project" value="InterPro"/>
</dbReference>
<dbReference type="SUPFAM" id="SSF143422">
    <property type="entry name" value="Transposase IS200-like"/>
    <property type="match status" value="1"/>
</dbReference>
<dbReference type="InterPro" id="IPR002686">
    <property type="entry name" value="Transposase_17"/>
</dbReference>
<protein>
    <submittedName>
        <fullName evidence="2">Transposase IS200 like protein</fullName>
    </submittedName>
</protein>
<dbReference type="GO" id="GO:0003677">
    <property type="term" value="F:DNA binding"/>
    <property type="evidence" value="ECO:0007669"/>
    <property type="project" value="InterPro"/>
</dbReference>
<dbReference type="KEGG" id="pbp:STSP1_01720"/>
<reference evidence="3" key="1">
    <citation type="submission" date="2017-04" db="EMBL/GenBank/DDBJ databases">
        <title>Comparative genomics and description of representatives of a novel lineage of planctomycetes thriving in anoxic sediments.</title>
        <authorList>
            <person name="Spring S."/>
            <person name="Bunk B."/>
            <person name="Sproer C."/>
        </authorList>
    </citation>
    <scope>NUCLEOTIDE SEQUENCE [LARGE SCALE GENOMIC DNA]</scope>
    <source>
        <strain evidence="3">ST-PulAB-D4</strain>
    </source>
</reference>
<dbReference type="Pfam" id="PF01797">
    <property type="entry name" value="Y1_Tnp"/>
    <property type="match status" value="1"/>
</dbReference>
<proteinExistence type="predicted"/>
<dbReference type="Gene3D" id="3.30.70.1290">
    <property type="entry name" value="Transposase IS200-like"/>
    <property type="match status" value="1"/>
</dbReference>
<sequence length="174" mass="20665">MVYEHIYWPAGFLITFSTYGTRLHGRSNGSVDRKHNKFGQPYLPENEFRVNTIRKNMQQRKVTLNPCQRDIALKSIVDICAEREWNLMAAHVRSEHLHIVVSGKQKPERMMTEIKSKATRLLRKSYPEMQNLKIWTRHGSTKYIWKTEHIYDAIKYVLYEQGVPMSVYHNKSLR</sequence>
<dbReference type="AlphaFoldDB" id="A0A1W6LNJ4"/>
<dbReference type="InterPro" id="IPR036515">
    <property type="entry name" value="Transposase_17_sf"/>
</dbReference>